<evidence type="ECO:0000313" key="1">
    <source>
        <dbReference type="EMBL" id="MEJ8305229.1"/>
    </source>
</evidence>
<protein>
    <submittedName>
        <fullName evidence="1">TetR/AcrR family transcriptional regulator</fullName>
    </submittedName>
</protein>
<accession>A0ACC6PFF4</accession>
<proteinExistence type="predicted"/>
<comment type="caution">
    <text evidence="1">The sequence shown here is derived from an EMBL/GenBank/DDBJ whole genome shotgun (WGS) entry which is preliminary data.</text>
</comment>
<gene>
    <name evidence="1" type="ORF">WKI47_15085</name>
</gene>
<organism evidence="1 2">
    <name type="scientific">Saccharibacillus sacchari</name>
    <dbReference type="NCBI Taxonomy" id="456493"/>
    <lineage>
        <taxon>Bacteria</taxon>
        <taxon>Bacillati</taxon>
        <taxon>Bacillota</taxon>
        <taxon>Bacilli</taxon>
        <taxon>Bacillales</taxon>
        <taxon>Paenibacillaceae</taxon>
        <taxon>Saccharibacillus</taxon>
    </lineage>
</organism>
<keyword evidence="2" id="KW-1185">Reference proteome</keyword>
<name>A0ACC6PFF4_9BACL</name>
<sequence length="181" mass="21370">MVKIDRRIIKSREAIKKALIELMAHQDFDHITIQQIADQANVNRATIYLHYLDKYDLLDKMMEEQIDELKKTSETACQLEWIGATEVFCEYFDTHYPFFSLMLANSGSPYFRKHFLRFLLEAFENELDMNQVQNQDMDPSIILEFTSSAYVGVIESWLKKESRVHHSILAEQLGRLLERVM</sequence>
<evidence type="ECO:0000313" key="2">
    <source>
        <dbReference type="Proteomes" id="UP001380953"/>
    </source>
</evidence>
<reference evidence="1" key="1">
    <citation type="submission" date="2024-03" db="EMBL/GenBank/DDBJ databases">
        <title>Whole genome sequecning of epiphytes from Marcgravia umbellata leaves.</title>
        <authorList>
            <person name="Kumar G."/>
            <person name="Savka M.A."/>
        </authorList>
    </citation>
    <scope>NUCLEOTIDE SEQUENCE</scope>
    <source>
        <strain evidence="1">RIT_BL5</strain>
    </source>
</reference>
<dbReference type="Proteomes" id="UP001380953">
    <property type="component" value="Unassembled WGS sequence"/>
</dbReference>
<dbReference type="EMBL" id="JBBKAR010000039">
    <property type="protein sequence ID" value="MEJ8305229.1"/>
    <property type="molecule type" value="Genomic_DNA"/>
</dbReference>